<gene>
    <name evidence="2" type="ORF">AB0L16_09625</name>
</gene>
<evidence type="ECO:0000259" key="1">
    <source>
        <dbReference type="Pfam" id="PF04149"/>
    </source>
</evidence>
<comment type="caution">
    <text evidence="2">The sequence shown here is derived from an EMBL/GenBank/DDBJ whole genome shotgun (WGS) entry which is preliminary data.</text>
</comment>
<feature type="domain" description="DUF397" evidence="1">
    <location>
        <begin position="30"/>
        <end position="70"/>
    </location>
</feature>
<evidence type="ECO:0000313" key="3">
    <source>
        <dbReference type="Proteomes" id="UP001552594"/>
    </source>
</evidence>
<dbReference type="InterPro" id="IPR007278">
    <property type="entry name" value="DUF397"/>
</dbReference>
<dbReference type="RefSeq" id="WP_109280452.1">
    <property type="nucleotide sequence ID" value="NZ_JBFAUK010000005.1"/>
</dbReference>
<accession>A0ABV3JV04</accession>
<name>A0ABV3JV04_STRON</name>
<keyword evidence="3" id="KW-1185">Reference proteome</keyword>
<dbReference type="EMBL" id="JBFAUK010000005">
    <property type="protein sequence ID" value="MEV5506724.1"/>
    <property type="molecule type" value="Genomic_DNA"/>
</dbReference>
<organism evidence="2 3">
    <name type="scientific">Streptomyces orinoci</name>
    <name type="common">Streptoverticillium orinoci</name>
    <dbReference type="NCBI Taxonomy" id="67339"/>
    <lineage>
        <taxon>Bacteria</taxon>
        <taxon>Bacillati</taxon>
        <taxon>Actinomycetota</taxon>
        <taxon>Actinomycetes</taxon>
        <taxon>Kitasatosporales</taxon>
        <taxon>Streptomycetaceae</taxon>
        <taxon>Streptomyces</taxon>
    </lineage>
</organism>
<dbReference type="Pfam" id="PF04149">
    <property type="entry name" value="DUF397"/>
    <property type="match status" value="1"/>
</dbReference>
<sequence length="78" mass="8400">MVNSGAGRLADCAKPELDLANATWQSGGWSAGGVQVGFIEGFVAMRDRRLPEGQALIFTPEEWRAFLVGAQEGEFDLT</sequence>
<protein>
    <submittedName>
        <fullName evidence="2">DUF397 domain-containing protein</fullName>
    </submittedName>
</protein>
<dbReference type="Proteomes" id="UP001552594">
    <property type="component" value="Unassembled WGS sequence"/>
</dbReference>
<reference evidence="2 3" key="1">
    <citation type="submission" date="2024-06" db="EMBL/GenBank/DDBJ databases">
        <title>The Natural Products Discovery Center: Release of the First 8490 Sequenced Strains for Exploring Actinobacteria Biosynthetic Diversity.</title>
        <authorList>
            <person name="Kalkreuter E."/>
            <person name="Kautsar S.A."/>
            <person name="Yang D."/>
            <person name="Bader C.D."/>
            <person name="Teijaro C.N."/>
            <person name="Fluegel L."/>
            <person name="Davis C.M."/>
            <person name="Simpson J.R."/>
            <person name="Lauterbach L."/>
            <person name="Steele A.D."/>
            <person name="Gui C."/>
            <person name="Meng S."/>
            <person name="Li G."/>
            <person name="Viehrig K."/>
            <person name="Ye F."/>
            <person name="Su P."/>
            <person name="Kiefer A.F."/>
            <person name="Nichols A."/>
            <person name="Cepeda A.J."/>
            <person name="Yan W."/>
            <person name="Fan B."/>
            <person name="Jiang Y."/>
            <person name="Adhikari A."/>
            <person name="Zheng C.-J."/>
            <person name="Schuster L."/>
            <person name="Cowan T.M."/>
            <person name="Smanski M.J."/>
            <person name="Chevrette M.G."/>
            <person name="De Carvalho L.P.S."/>
            <person name="Shen B."/>
        </authorList>
    </citation>
    <scope>NUCLEOTIDE SEQUENCE [LARGE SCALE GENOMIC DNA]</scope>
    <source>
        <strain evidence="2 3">NPDC052347</strain>
    </source>
</reference>
<evidence type="ECO:0000313" key="2">
    <source>
        <dbReference type="EMBL" id="MEV5506724.1"/>
    </source>
</evidence>
<proteinExistence type="predicted"/>